<evidence type="ECO:0000256" key="1">
    <source>
        <dbReference type="SAM" id="Phobius"/>
    </source>
</evidence>
<keyword evidence="1" id="KW-0812">Transmembrane</keyword>
<reference evidence="3" key="1">
    <citation type="journal article" date="2016" name="Front. Microbiol.">
        <title>Genome Sequence of the Piezophilic, Mesophilic Sulfate-Reducing Bacterium Desulfovibrio indicus J2T.</title>
        <authorList>
            <person name="Cao J."/>
            <person name="Maignien L."/>
            <person name="Shao Z."/>
            <person name="Alain K."/>
            <person name="Jebbar M."/>
        </authorList>
    </citation>
    <scope>NUCLEOTIDE SEQUENCE</scope>
    <source>
        <strain evidence="3">DSM 21893</strain>
    </source>
</reference>
<dbReference type="InterPro" id="IPR009937">
    <property type="entry name" value="Phage_holin_3_6"/>
</dbReference>
<reference evidence="3" key="3">
    <citation type="submission" date="2021-08" db="EMBL/GenBank/DDBJ databases">
        <authorList>
            <person name="Tani A."/>
            <person name="Ola A."/>
            <person name="Ogura Y."/>
            <person name="Katsura K."/>
            <person name="Hayashi T."/>
        </authorList>
    </citation>
    <scope>NUCLEOTIDE SEQUENCE</scope>
    <source>
        <strain evidence="3">DSM 21893</strain>
    </source>
</reference>
<evidence type="ECO:0000313" key="4">
    <source>
        <dbReference type="Proteomes" id="UP001055307"/>
    </source>
</evidence>
<dbReference type="EMBL" id="BPQF01000019">
    <property type="protein sequence ID" value="GJD41133.1"/>
    <property type="molecule type" value="Genomic_DNA"/>
</dbReference>
<reference evidence="2" key="2">
    <citation type="submission" date="2019-12" db="EMBL/GenBank/DDBJ databases">
        <authorList>
            <person name="Cremers G."/>
        </authorList>
    </citation>
    <scope>NUCLEOTIDE SEQUENCE</scope>
    <source>
        <strain evidence="2">Mbul2</strain>
    </source>
</reference>
<evidence type="ECO:0008006" key="5">
    <source>
        <dbReference type="Google" id="ProtNLM"/>
    </source>
</evidence>
<proteinExistence type="predicted"/>
<evidence type="ECO:0000313" key="3">
    <source>
        <dbReference type="EMBL" id="GJD41133.1"/>
    </source>
</evidence>
<feature type="transmembrane region" description="Helical" evidence="1">
    <location>
        <begin position="80"/>
        <end position="101"/>
    </location>
</feature>
<accession>A0A679K0Q4</accession>
<dbReference type="Pfam" id="PF07332">
    <property type="entry name" value="Phage_holin_3_6"/>
    <property type="match status" value="1"/>
</dbReference>
<organism evidence="2">
    <name type="scientific">Methylobacterium bullatum</name>
    <dbReference type="NCBI Taxonomy" id="570505"/>
    <lineage>
        <taxon>Bacteria</taxon>
        <taxon>Pseudomonadati</taxon>
        <taxon>Pseudomonadota</taxon>
        <taxon>Alphaproteobacteria</taxon>
        <taxon>Hyphomicrobiales</taxon>
        <taxon>Methylobacteriaceae</taxon>
        <taxon>Methylobacterium</taxon>
    </lineage>
</organism>
<gene>
    <name evidence="2" type="ORF">MBLL_03527</name>
    <name evidence="3" type="ORF">OICFNHDK_3612</name>
</gene>
<feature type="transmembrane region" description="Helical" evidence="1">
    <location>
        <begin position="42"/>
        <end position="68"/>
    </location>
</feature>
<dbReference type="EMBL" id="LR743511">
    <property type="protein sequence ID" value="CAA2144404.1"/>
    <property type="molecule type" value="Genomic_DNA"/>
</dbReference>
<dbReference type="AlphaFoldDB" id="A0A679K0Q4"/>
<keyword evidence="4" id="KW-1185">Reference proteome</keyword>
<evidence type="ECO:0000313" key="2">
    <source>
        <dbReference type="EMBL" id="CAA2144404.1"/>
    </source>
</evidence>
<protein>
    <recommendedName>
        <fullName evidence="5">Phage holin family protein</fullName>
    </recommendedName>
</protein>
<dbReference type="RefSeq" id="WP_056141751.1">
    <property type="nucleotide sequence ID" value="NZ_BPQF01000019.1"/>
</dbReference>
<sequence>MSRRDDKSLLLLVGDAIGQTQILLSKHLALFQAEVGSAVGQVARPLILFLMAALFVLIGLFVLLVAIVKGLALLIGSEAIASLIVGGAFAAVALALFAFGYRLMSLSNLEPMRTRRQLARDRDALRAR</sequence>
<dbReference type="Proteomes" id="UP001055307">
    <property type="component" value="Unassembled WGS sequence"/>
</dbReference>
<keyword evidence="1" id="KW-1133">Transmembrane helix</keyword>
<keyword evidence="1" id="KW-0472">Membrane</keyword>
<name>A0A679K0Q4_9HYPH</name>